<evidence type="ECO:0000313" key="6">
    <source>
        <dbReference type="Proteomes" id="UP000578531"/>
    </source>
</evidence>
<name>A0A8H6L0P4_9LECA</name>
<evidence type="ECO:0000256" key="1">
    <source>
        <dbReference type="ARBA" id="ARBA00010982"/>
    </source>
</evidence>
<dbReference type="OrthoDB" id="435240at2759"/>
<dbReference type="Gene3D" id="3.40.47.10">
    <property type="match status" value="1"/>
</dbReference>
<dbReference type="RefSeq" id="XP_037160555.1">
    <property type="nucleotide sequence ID" value="XM_037312507.1"/>
</dbReference>
<evidence type="ECO:0000313" key="5">
    <source>
        <dbReference type="EMBL" id="KAF6231122.1"/>
    </source>
</evidence>
<sequence>MSKTDPQNVEDAIEPMLQAIVRALKDATSEHRIAEELKSSIDSVSIVATWTWPYADLPSLLSEKLGIQPRHKIYSEHGGNQSMKLVDEAARRIWRGECKVAVMTGGEALASLSASAAAKRMPPPGWTTPEPGAEAASPLNLSRLREKFAKIAEQNEFAWNCGQKTPTAQIVSTVTVKNRMICFPYPLLMNAFNNVNLAASCILTSTEYARHLGIHESKWIFPLAGAGTQDSDNCRYSLQFMNVEDMAYESGHIVWERPNFHSSPAISRSLDACLEISGLAEKEVDLYDFYSCFPIVPKLACHHLGLPFDKPPRPITLLGGLTSFGGAGNNYSMHALTAMVRDLRRGDGQNGLILANGGVLTYQYALCLSTRPRRDGSAYPDKDPLPSHVTDTPVPTVTVQAEGEAVIETYTVESNRNDTPSKGFIVGRLTRSNHRFVANTGNAKTLEQLSSGNSEPVGRIGWVKRGDRGRNLFTFEPDANL</sequence>
<protein>
    <recommendedName>
        <fullName evidence="4">Thiolase-like protein type 1 additional C-terminal domain-containing protein</fullName>
    </recommendedName>
</protein>
<dbReference type="InterPro" id="IPR040771">
    <property type="entry name" value="TLP1_add_C"/>
</dbReference>
<keyword evidence="2" id="KW-0808">Transferase</keyword>
<comment type="caution">
    <text evidence="5">The sequence shown here is derived from an EMBL/GenBank/DDBJ whole genome shotgun (WGS) entry which is preliminary data.</text>
</comment>
<dbReference type="PANTHER" id="PTHR18919:SF139">
    <property type="entry name" value="THIOLASE-LIKE PROTEIN TYPE 1 ADDITIONAL C-TERMINAL DOMAIN-CONTAINING PROTEIN"/>
    <property type="match status" value="1"/>
</dbReference>
<proteinExistence type="inferred from homology"/>
<gene>
    <name evidence="5" type="ORF">HO173_010622</name>
</gene>
<dbReference type="InterPro" id="IPR016039">
    <property type="entry name" value="Thiolase-like"/>
</dbReference>
<dbReference type="GeneID" id="59292268"/>
<dbReference type="SUPFAM" id="SSF53901">
    <property type="entry name" value="Thiolase-like"/>
    <property type="match status" value="1"/>
</dbReference>
<dbReference type="AlphaFoldDB" id="A0A8H6L0P4"/>
<dbReference type="EMBL" id="JACCJC010000060">
    <property type="protein sequence ID" value="KAF6231122.1"/>
    <property type="molecule type" value="Genomic_DNA"/>
</dbReference>
<evidence type="ECO:0000259" key="4">
    <source>
        <dbReference type="Pfam" id="PF18313"/>
    </source>
</evidence>
<evidence type="ECO:0000256" key="2">
    <source>
        <dbReference type="ARBA" id="ARBA00022679"/>
    </source>
</evidence>
<dbReference type="PANTHER" id="PTHR18919">
    <property type="entry name" value="ACETYL-COA C-ACYLTRANSFERASE"/>
    <property type="match status" value="1"/>
</dbReference>
<reference evidence="5 6" key="1">
    <citation type="journal article" date="2020" name="Genomics">
        <title>Complete, high-quality genomes from long-read metagenomic sequencing of two wolf lichen thalli reveals enigmatic genome architecture.</title>
        <authorList>
            <person name="McKenzie S.K."/>
            <person name="Walston R.F."/>
            <person name="Allen J.L."/>
        </authorList>
    </citation>
    <scope>NUCLEOTIDE SEQUENCE [LARGE SCALE GENOMIC DNA]</scope>
    <source>
        <strain evidence="5">WasteWater2</strain>
    </source>
</reference>
<dbReference type="Pfam" id="PF18313">
    <property type="entry name" value="TLP1_add_C"/>
    <property type="match status" value="1"/>
</dbReference>
<evidence type="ECO:0000256" key="3">
    <source>
        <dbReference type="ARBA" id="ARBA00023315"/>
    </source>
</evidence>
<keyword evidence="6" id="KW-1185">Reference proteome</keyword>
<keyword evidence="3" id="KW-0012">Acyltransferase</keyword>
<dbReference type="GO" id="GO:0016746">
    <property type="term" value="F:acyltransferase activity"/>
    <property type="evidence" value="ECO:0007669"/>
    <property type="project" value="UniProtKB-KW"/>
</dbReference>
<feature type="domain" description="Thiolase-like protein type 1 additional C-terminal" evidence="4">
    <location>
        <begin position="384"/>
        <end position="465"/>
    </location>
</feature>
<dbReference type="Gene3D" id="2.40.50.840">
    <property type="match status" value="1"/>
</dbReference>
<organism evidence="5 6">
    <name type="scientific">Letharia columbiana</name>
    <dbReference type="NCBI Taxonomy" id="112416"/>
    <lineage>
        <taxon>Eukaryota</taxon>
        <taxon>Fungi</taxon>
        <taxon>Dikarya</taxon>
        <taxon>Ascomycota</taxon>
        <taxon>Pezizomycotina</taxon>
        <taxon>Lecanoromycetes</taxon>
        <taxon>OSLEUM clade</taxon>
        <taxon>Lecanoromycetidae</taxon>
        <taxon>Lecanorales</taxon>
        <taxon>Lecanorineae</taxon>
        <taxon>Parmeliaceae</taxon>
        <taxon>Letharia</taxon>
    </lineage>
</organism>
<accession>A0A8H6L0P4</accession>
<dbReference type="Proteomes" id="UP000578531">
    <property type="component" value="Unassembled WGS sequence"/>
</dbReference>
<comment type="similarity">
    <text evidence="1">Belongs to the thiolase-like superfamily. Thiolase family.</text>
</comment>